<dbReference type="Pfam" id="PF00106">
    <property type="entry name" value="adh_short"/>
    <property type="match status" value="1"/>
</dbReference>
<dbReference type="PANTHER" id="PTHR44229:SF4">
    <property type="entry name" value="15-HYDROXYPROSTAGLANDIN DEHYDROGENASE [NAD(+)]"/>
    <property type="match status" value="1"/>
</dbReference>
<comment type="similarity">
    <text evidence="1">Belongs to the short-chain dehydrogenases/reductases (SDR) family.</text>
</comment>
<dbReference type="InterPro" id="IPR036291">
    <property type="entry name" value="NAD(P)-bd_dom_sf"/>
</dbReference>
<keyword evidence="2" id="KW-0560">Oxidoreductase</keyword>
<proteinExistence type="inferred from homology"/>
<evidence type="ECO:0000256" key="1">
    <source>
        <dbReference type="ARBA" id="ARBA00006484"/>
    </source>
</evidence>
<name>A0AAN6DTR3_9EURO</name>
<accession>A0AAN6DTR3</accession>
<protein>
    <submittedName>
        <fullName evidence="3">Uncharacterized protein</fullName>
    </submittedName>
</protein>
<evidence type="ECO:0000256" key="2">
    <source>
        <dbReference type="ARBA" id="ARBA00023002"/>
    </source>
</evidence>
<dbReference type="AlphaFoldDB" id="A0AAN6DTR3"/>
<dbReference type="InterPro" id="IPR002347">
    <property type="entry name" value="SDR_fam"/>
</dbReference>
<dbReference type="Proteomes" id="UP001203852">
    <property type="component" value="Unassembled WGS sequence"/>
</dbReference>
<dbReference type="GO" id="GO:0016616">
    <property type="term" value="F:oxidoreductase activity, acting on the CH-OH group of donors, NAD or NADP as acceptor"/>
    <property type="evidence" value="ECO:0007669"/>
    <property type="project" value="TreeGrafter"/>
</dbReference>
<keyword evidence="4" id="KW-1185">Reference proteome</keyword>
<gene>
    <name evidence="3" type="ORF">EDD36DRAFT_489517</name>
</gene>
<dbReference type="GO" id="GO:0005737">
    <property type="term" value="C:cytoplasm"/>
    <property type="evidence" value="ECO:0007669"/>
    <property type="project" value="TreeGrafter"/>
</dbReference>
<organism evidence="3 4">
    <name type="scientific">Exophiala viscosa</name>
    <dbReference type="NCBI Taxonomy" id="2486360"/>
    <lineage>
        <taxon>Eukaryota</taxon>
        <taxon>Fungi</taxon>
        <taxon>Dikarya</taxon>
        <taxon>Ascomycota</taxon>
        <taxon>Pezizomycotina</taxon>
        <taxon>Eurotiomycetes</taxon>
        <taxon>Chaetothyriomycetidae</taxon>
        <taxon>Chaetothyriales</taxon>
        <taxon>Herpotrichiellaceae</taxon>
        <taxon>Exophiala</taxon>
    </lineage>
</organism>
<comment type="caution">
    <text evidence="3">The sequence shown here is derived from an EMBL/GenBank/DDBJ whole genome shotgun (WGS) entry which is preliminary data.</text>
</comment>
<dbReference type="Gene3D" id="3.40.50.720">
    <property type="entry name" value="NAD(P)-binding Rossmann-like Domain"/>
    <property type="match status" value="2"/>
</dbReference>
<dbReference type="PANTHER" id="PTHR44229">
    <property type="entry name" value="15-HYDROXYPROSTAGLANDIN DEHYDROGENASE [NAD(+)]"/>
    <property type="match status" value="1"/>
</dbReference>
<reference evidence="3" key="1">
    <citation type="journal article" date="2022" name="bioRxiv">
        <title>Deciphering the potential niche of two novel black yeast fungi from a biological soil crust based on their genomes, phenotypes, and melanin regulation.</title>
        <authorList>
            <consortium name="DOE Joint Genome Institute"/>
            <person name="Carr E.C."/>
            <person name="Barton Q."/>
            <person name="Grambo S."/>
            <person name="Sullivan M."/>
            <person name="Renfro C.M."/>
            <person name="Kuo A."/>
            <person name="Pangilinan J."/>
            <person name="Lipzen A."/>
            <person name="Keymanesh K."/>
            <person name="Savage E."/>
            <person name="Barry K."/>
            <person name="Grigoriev I.V."/>
            <person name="Riekhof W.R."/>
            <person name="Harris S.S."/>
        </authorList>
    </citation>
    <scope>NUCLEOTIDE SEQUENCE</scope>
    <source>
        <strain evidence="3">JF 03-4F</strain>
    </source>
</reference>
<evidence type="ECO:0000313" key="4">
    <source>
        <dbReference type="Proteomes" id="UP001203852"/>
    </source>
</evidence>
<sequence>MKELDVNLKRAFFTERTGIAYLRENDGVDLILVSSIAGFKESPALTPYLASKHRIIGILRGIRLTAIKGSIRASTICPRMTSESLKTSVLVISTKADVMADAETVMVKGVQKDWEELKLPTNELSEVVNSFLICATPNRGSSGSSHPGAKLHSHGASYTRRAELEPGWLGQENRTALGKGASMSARPRNILGSLISAKNWTARTRLSADDIVIVLGVLGAIGHLAGMLAKNVFHAQVIGVDLAGKAEDNSALLESACDVFVPAPVISSSS</sequence>
<dbReference type="EMBL" id="MU404356">
    <property type="protein sequence ID" value="KAI1611313.1"/>
    <property type="molecule type" value="Genomic_DNA"/>
</dbReference>
<evidence type="ECO:0000313" key="3">
    <source>
        <dbReference type="EMBL" id="KAI1611313.1"/>
    </source>
</evidence>
<dbReference type="SUPFAM" id="SSF51735">
    <property type="entry name" value="NAD(P)-binding Rossmann-fold domains"/>
    <property type="match status" value="2"/>
</dbReference>